<feature type="region of interest" description="Disordered" evidence="1">
    <location>
        <begin position="1"/>
        <end position="22"/>
    </location>
</feature>
<keyword evidence="3" id="KW-1185">Reference proteome</keyword>
<evidence type="ECO:0000256" key="1">
    <source>
        <dbReference type="SAM" id="MobiDB-lite"/>
    </source>
</evidence>
<evidence type="ECO:0000313" key="3">
    <source>
        <dbReference type="Proteomes" id="UP000266841"/>
    </source>
</evidence>
<proteinExistence type="predicted"/>
<comment type="caution">
    <text evidence="2">The sequence shown here is derived from an EMBL/GenBank/DDBJ whole genome shotgun (WGS) entry which is preliminary data.</text>
</comment>
<gene>
    <name evidence="2" type="ORF">THAOC_13001</name>
</gene>
<feature type="compositionally biased region" description="Basic residues" evidence="1">
    <location>
        <begin position="1"/>
        <end position="14"/>
    </location>
</feature>
<accession>K0T6N2</accession>
<protein>
    <submittedName>
        <fullName evidence="2">Uncharacterized protein</fullName>
    </submittedName>
</protein>
<name>K0T6N2_THAOC</name>
<evidence type="ECO:0000313" key="2">
    <source>
        <dbReference type="EMBL" id="EJK66097.1"/>
    </source>
</evidence>
<dbReference type="EMBL" id="AGNL01015274">
    <property type="protein sequence ID" value="EJK66097.1"/>
    <property type="molecule type" value="Genomic_DNA"/>
</dbReference>
<dbReference type="Proteomes" id="UP000266841">
    <property type="component" value="Unassembled WGS sequence"/>
</dbReference>
<dbReference type="AlphaFoldDB" id="K0T6N2"/>
<organism evidence="2 3">
    <name type="scientific">Thalassiosira oceanica</name>
    <name type="common">Marine diatom</name>
    <dbReference type="NCBI Taxonomy" id="159749"/>
    <lineage>
        <taxon>Eukaryota</taxon>
        <taxon>Sar</taxon>
        <taxon>Stramenopiles</taxon>
        <taxon>Ochrophyta</taxon>
        <taxon>Bacillariophyta</taxon>
        <taxon>Coscinodiscophyceae</taxon>
        <taxon>Thalassiosirophycidae</taxon>
        <taxon>Thalassiosirales</taxon>
        <taxon>Thalassiosiraceae</taxon>
        <taxon>Thalassiosira</taxon>
    </lineage>
</organism>
<reference evidence="2 3" key="1">
    <citation type="journal article" date="2012" name="Genome Biol.">
        <title>Genome and low-iron response of an oceanic diatom adapted to chronic iron limitation.</title>
        <authorList>
            <person name="Lommer M."/>
            <person name="Specht M."/>
            <person name="Roy A.S."/>
            <person name="Kraemer L."/>
            <person name="Andreson R."/>
            <person name="Gutowska M.A."/>
            <person name="Wolf J."/>
            <person name="Bergner S.V."/>
            <person name="Schilhabel M.B."/>
            <person name="Klostermeier U.C."/>
            <person name="Beiko R.G."/>
            <person name="Rosenstiel P."/>
            <person name="Hippler M."/>
            <person name="Laroche J."/>
        </authorList>
    </citation>
    <scope>NUCLEOTIDE SEQUENCE [LARGE SCALE GENOMIC DNA]</scope>
    <source>
        <strain evidence="2 3">CCMP1005</strain>
    </source>
</reference>
<sequence length="210" mass="23266">MPSGKKARGRKNRAKKEATRTADLRSQWEPTILASDNRLDVLPSCEHNHELSGLQIPQEGTVVSFMNHIASEGYFTKTALFPDAAAMEICFNSLSLCFPGVQEEDNERALAIALLLRFLCNVLHDPLARAIWSVHRRECGDVEGYQDGQQVGVRESPGRREVCGQAHPLYLSEGAAPRCEDEGRESGQVHPLSKAISQIRVVRLHGMHDG</sequence>